<gene>
    <name evidence="1" type="ORF">CI15_26365</name>
</gene>
<keyword evidence="2" id="KW-1185">Reference proteome</keyword>
<evidence type="ECO:0000313" key="2">
    <source>
        <dbReference type="Proteomes" id="UP000075613"/>
    </source>
</evidence>
<evidence type="ECO:0000313" key="1">
    <source>
        <dbReference type="EMBL" id="KXU84033.1"/>
    </source>
</evidence>
<sequence length="138" mass="14913">MNASELQKLGHALDAGWLMALWLAIHGGDPPPQEQVIGENESLDLSALALVARLSELYPEADKTPGAALANLAKLGFKVTVTMADDSKVQLHGPDDVKALMATMSAAGANQQGPYKRICIWNQYLGQVCKILYQTHWS</sequence>
<name>A0A149PG70_9BURK</name>
<dbReference type="EMBL" id="LRBG01000037">
    <property type="protein sequence ID" value="KXU84033.1"/>
    <property type="molecule type" value="Genomic_DNA"/>
</dbReference>
<comment type="caution">
    <text evidence="1">The sequence shown here is derived from an EMBL/GenBank/DDBJ whole genome shotgun (WGS) entry which is preliminary data.</text>
</comment>
<accession>A0A149PG70</accession>
<dbReference type="OrthoDB" id="9094033at2"/>
<protein>
    <submittedName>
        <fullName evidence="1">Uncharacterized protein</fullName>
    </submittedName>
</protein>
<proteinExistence type="predicted"/>
<dbReference type="RefSeq" id="WP_062133413.1">
    <property type="nucleotide sequence ID" value="NZ_LRBG01000037.1"/>
</dbReference>
<organism evidence="1 2">
    <name type="scientific">Paraburkholderia monticola</name>
    <dbReference type="NCBI Taxonomy" id="1399968"/>
    <lineage>
        <taxon>Bacteria</taxon>
        <taxon>Pseudomonadati</taxon>
        <taxon>Pseudomonadota</taxon>
        <taxon>Betaproteobacteria</taxon>
        <taxon>Burkholderiales</taxon>
        <taxon>Burkholderiaceae</taxon>
        <taxon>Paraburkholderia</taxon>
    </lineage>
</organism>
<dbReference type="Proteomes" id="UP000075613">
    <property type="component" value="Unassembled WGS sequence"/>
</dbReference>
<dbReference type="AlphaFoldDB" id="A0A149PG70"/>
<reference evidence="1 2" key="1">
    <citation type="journal article" date="2015" name="Int. J. Syst. Evol. Microbiol.">
        <title>Burkholderia monticola sp. nov., isolated from mountain soil.</title>
        <authorList>
            <person name="Baek I."/>
            <person name="Seo B."/>
            <person name="Lee I."/>
            <person name="Yi H."/>
            <person name="Chun J."/>
        </authorList>
    </citation>
    <scope>NUCLEOTIDE SEQUENCE [LARGE SCALE GENOMIC DNA]</scope>
    <source>
        <strain evidence="1 2">JC2948</strain>
    </source>
</reference>